<comment type="subcellular location">
    <subcellularLocation>
        <location evidence="1">Membrane</location>
        <topology evidence="1">Multi-pass membrane protein</topology>
    </subcellularLocation>
</comment>
<protein>
    <submittedName>
        <fullName evidence="7">ABC transporter permease protein</fullName>
    </submittedName>
</protein>
<keyword evidence="4 5" id="KW-0472">Membrane</keyword>
<evidence type="ECO:0000313" key="7">
    <source>
        <dbReference type="EMBL" id="AGZ94021.1"/>
    </source>
</evidence>
<accession>U5YR00</accession>
<dbReference type="AlphaFoldDB" id="U5YR00"/>
<dbReference type="InterPro" id="IPR013525">
    <property type="entry name" value="ABC2_TM"/>
</dbReference>
<keyword evidence="3 5" id="KW-1133">Transmembrane helix</keyword>
<name>U5YR00_9ACTN</name>
<dbReference type="GO" id="GO:0140359">
    <property type="term" value="F:ABC-type transporter activity"/>
    <property type="evidence" value="ECO:0007669"/>
    <property type="project" value="InterPro"/>
</dbReference>
<feature type="transmembrane region" description="Helical" evidence="5">
    <location>
        <begin position="143"/>
        <end position="167"/>
    </location>
</feature>
<organism evidence="7">
    <name type="scientific">Streptomyces sp. MMG1612</name>
    <dbReference type="NCBI Taxonomy" id="1415547"/>
    <lineage>
        <taxon>Bacteria</taxon>
        <taxon>Bacillati</taxon>
        <taxon>Actinomycetota</taxon>
        <taxon>Actinomycetes</taxon>
        <taxon>Kitasatosporales</taxon>
        <taxon>Streptomycetaceae</taxon>
        <taxon>Streptomyces</taxon>
    </lineage>
</organism>
<proteinExistence type="predicted"/>
<evidence type="ECO:0000259" key="6">
    <source>
        <dbReference type="Pfam" id="PF01061"/>
    </source>
</evidence>
<evidence type="ECO:0000256" key="3">
    <source>
        <dbReference type="ARBA" id="ARBA00022989"/>
    </source>
</evidence>
<keyword evidence="2 5" id="KW-0812">Transmembrane</keyword>
<feature type="transmembrane region" description="Helical" evidence="5">
    <location>
        <begin position="232"/>
        <end position="250"/>
    </location>
</feature>
<dbReference type="PANTHER" id="PTHR43229:SF6">
    <property type="entry name" value="ABC-TYPE MULTIDRUG TRANSPORT SYSTEM, PERMEASE COMPONENT"/>
    <property type="match status" value="1"/>
</dbReference>
<feature type="transmembrane region" description="Helical" evidence="5">
    <location>
        <begin position="174"/>
        <end position="193"/>
    </location>
</feature>
<reference evidence="7" key="1">
    <citation type="journal article" date="2013" name="Proc. Natl. Acad. Sci. U.S.A.">
        <title>Diversity and abundance of phosphonate biosynthetic genes in nature.</title>
        <authorList>
            <person name="Yu X."/>
            <person name="Doroghazi J.R."/>
            <person name="Janga S.C."/>
            <person name="Zhang J.K."/>
            <person name="Circello B."/>
            <person name="Griffin B.M."/>
            <person name="Labeda D.P."/>
            <person name="Metcalf W.W."/>
        </authorList>
    </citation>
    <scope>NUCLEOTIDE SEQUENCE</scope>
    <source>
        <strain evidence="7">MMG1612</strain>
    </source>
</reference>
<dbReference type="GO" id="GO:0016020">
    <property type="term" value="C:membrane"/>
    <property type="evidence" value="ECO:0007669"/>
    <property type="project" value="UniProtKB-SubCell"/>
</dbReference>
<sequence length="267" mass="27985">MSSVLNTARVLRYAAATGFADFAAVYTWRTWTFGWLCRVLCQVSFFALVGRLVDTPGQTRFLLIGNAVTIAAMESSAVVASTTWERRAGTLPLLVASPAEPALVFCGRSVQWIASGVVTSLTCLLALGPFFGVRYGLGQALAAAGITVVVSLSSYTFCLVLAGLVLGRMGLRNIVGNLASLSLMAFCGVQVPTDYWPDWIGAVAAVLPVTHGLSAMRALMDGAAAGRVGSEVLLEAAVGAGWAVVAVLTFRRLAERGRADGSIEFGD</sequence>
<evidence type="ECO:0000256" key="5">
    <source>
        <dbReference type="SAM" id="Phobius"/>
    </source>
</evidence>
<feature type="transmembrane region" description="Helical" evidence="5">
    <location>
        <begin position="112"/>
        <end position="131"/>
    </location>
</feature>
<dbReference type="PANTHER" id="PTHR43229">
    <property type="entry name" value="NODULATION PROTEIN J"/>
    <property type="match status" value="1"/>
</dbReference>
<feature type="domain" description="ABC-2 type transporter transmembrane" evidence="6">
    <location>
        <begin position="27"/>
        <end position="219"/>
    </location>
</feature>
<evidence type="ECO:0000256" key="2">
    <source>
        <dbReference type="ARBA" id="ARBA00022692"/>
    </source>
</evidence>
<dbReference type="InterPro" id="IPR051784">
    <property type="entry name" value="Nod_factor_ABC_transporter"/>
</dbReference>
<dbReference type="Pfam" id="PF01061">
    <property type="entry name" value="ABC2_membrane"/>
    <property type="match status" value="1"/>
</dbReference>
<evidence type="ECO:0000256" key="1">
    <source>
        <dbReference type="ARBA" id="ARBA00004141"/>
    </source>
</evidence>
<evidence type="ECO:0000256" key="4">
    <source>
        <dbReference type="ARBA" id="ARBA00023136"/>
    </source>
</evidence>
<dbReference type="EMBL" id="KF386869">
    <property type="protein sequence ID" value="AGZ94021.1"/>
    <property type="molecule type" value="Genomic_DNA"/>
</dbReference>